<dbReference type="InterPro" id="IPR002624">
    <property type="entry name" value="DCK/DGK"/>
</dbReference>
<dbReference type="GO" id="GO:0019136">
    <property type="term" value="F:deoxynucleoside kinase activity"/>
    <property type="evidence" value="ECO:0007669"/>
    <property type="project" value="InterPro"/>
</dbReference>
<feature type="binding site" evidence="3">
    <location>
        <begin position="40"/>
        <end position="48"/>
    </location>
    <ligand>
        <name>ATP</name>
        <dbReference type="ChEBI" id="CHEBI:30616"/>
    </ligand>
</feature>
<feature type="region of interest" description="Disordered" evidence="4">
    <location>
        <begin position="1"/>
        <end position="33"/>
    </location>
</feature>
<dbReference type="SUPFAM" id="SSF52540">
    <property type="entry name" value="P-loop containing nucleoside triphosphate hydrolases"/>
    <property type="match status" value="1"/>
</dbReference>
<evidence type="ECO:0000256" key="3">
    <source>
        <dbReference type="PIRSR" id="PIRSR000705-3"/>
    </source>
</evidence>
<keyword evidence="3" id="KW-0547">Nucleotide-binding</keyword>
<dbReference type="CDD" id="cd01673">
    <property type="entry name" value="dNK"/>
    <property type="match status" value="1"/>
</dbReference>
<evidence type="ECO:0000259" key="5">
    <source>
        <dbReference type="Pfam" id="PF01712"/>
    </source>
</evidence>
<keyword evidence="7" id="KW-1185">Reference proteome</keyword>
<dbReference type="GO" id="GO:0005739">
    <property type="term" value="C:mitochondrion"/>
    <property type="evidence" value="ECO:0007669"/>
    <property type="project" value="TreeGrafter"/>
</dbReference>
<accession>A0AA88XIQ9</accession>
<organism evidence="6 7">
    <name type="scientific">Pinctada imbricata</name>
    <name type="common">Atlantic pearl-oyster</name>
    <name type="synonym">Pinctada martensii</name>
    <dbReference type="NCBI Taxonomy" id="66713"/>
    <lineage>
        <taxon>Eukaryota</taxon>
        <taxon>Metazoa</taxon>
        <taxon>Spiralia</taxon>
        <taxon>Lophotrochozoa</taxon>
        <taxon>Mollusca</taxon>
        <taxon>Bivalvia</taxon>
        <taxon>Autobranchia</taxon>
        <taxon>Pteriomorphia</taxon>
        <taxon>Pterioida</taxon>
        <taxon>Pterioidea</taxon>
        <taxon>Pteriidae</taxon>
        <taxon>Pinctada</taxon>
    </lineage>
</organism>
<evidence type="ECO:0000256" key="4">
    <source>
        <dbReference type="SAM" id="MobiDB-lite"/>
    </source>
</evidence>
<dbReference type="FunFam" id="3.40.50.300:FF:001571">
    <property type="entry name" value="Deoxynucleoside kinase"/>
    <property type="match status" value="1"/>
</dbReference>
<evidence type="ECO:0000256" key="1">
    <source>
        <dbReference type="ARBA" id="ARBA00007420"/>
    </source>
</evidence>
<evidence type="ECO:0000256" key="2">
    <source>
        <dbReference type="PIRSR" id="PIRSR000705-1"/>
    </source>
</evidence>
<dbReference type="InterPro" id="IPR031314">
    <property type="entry name" value="DNK_dom"/>
</dbReference>
<gene>
    <name evidence="6" type="ORF">FSP39_013412</name>
</gene>
<dbReference type="Gene3D" id="3.40.50.300">
    <property type="entry name" value="P-loop containing nucleotide triphosphate hydrolases"/>
    <property type="match status" value="1"/>
</dbReference>
<feature type="active site" description="Proton acceptor" evidence="2">
    <location>
        <position position="116"/>
    </location>
</feature>
<dbReference type="InterPro" id="IPR027417">
    <property type="entry name" value="P-loop_NTPase"/>
</dbReference>
<comment type="similarity">
    <text evidence="1">Belongs to the DCK/DGK family.</text>
</comment>
<dbReference type="PIRSF" id="PIRSF000705">
    <property type="entry name" value="DNK"/>
    <property type="match status" value="1"/>
</dbReference>
<dbReference type="InterPro" id="IPR050566">
    <property type="entry name" value="Deoxyribonucleoside_kinase"/>
</dbReference>
<dbReference type="Proteomes" id="UP001186944">
    <property type="component" value="Unassembled WGS sequence"/>
</dbReference>
<dbReference type="PANTHER" id="PTHR10513:SF24">
    <property type="entry name" value="THYMIDINE KINASE 2, MITOCHONDRIAL"/>
    <property type="match status" value="1"/>
</dbReference>
<dbReference type="AlphaFoldDB" id="A0AA88XIQ9"/>
<dbReference type="EMBL" id="VSWD01000012">
    <property type="protein sequence ID" value="KAK3086091.1"/>
    <property type="molecule type" value="Genomic_DNA"/>
</dbReference>
<keyword evidence="3" id="KW-0067">ATP-binding</keyword>
<evidence type="ECO:0000313" key="6">
    <source>
        <dbReference type="EMBL" id="KAK3086091.1"/>
    </source>
</evidence>
<sequence length="243" mass="28623">MSQSKRAGSEAILVNDASAAGSSSNKKPKKEKSMKVCVEGNIASGKTSFLRYFKNFSNVEVVEEPVHKWRNINGMNALAKMYEDPERWSLTLQTYVQLTMLEQHMEERKQPLTLMERSIYSAKYCFVENLYQSGKMPEIEYHVLSRWFDWIMSRNYCDIDLIVYLKTDPEVILERIHKRCRKEEQTISLSWLHTLHKLHEDWLIHQSKYKAPAEVLVLNANHDIEDMYRTYDEKKNEILCGYA</sequence>
<name>A0AA88XIQ9_PINIB</name>
<reference evidence="6" key="1">
    <citation type="submission" date="2019-08" db="EMBL/GenBank/DDBJ databases">
        <title>The improved chromosome-level genome for the pearl oyster Pinctada fucata martensii using PacBio sequencing and Hi-C.</title>
        <authorList>
            <person name="Zheng Z."/>
        </authorList>
    </citation>
    <scope>NUCLEOTIDE SEQUENCE</scope>
    <source>
        <strain evidence="6">ZZ-2019</strain>
        <tissue evidence="6">Adductor muscle</tissue>
    </source>
</reference>
<feature type="domain" description="Deoxynucleoside kinase" evidence="5">
    <location>
        <begin position="36"/>
        <end position="231"/>
    </location>
</feature>
<proteinExistence type="inferred from homology"/>
<comment type="caution">
    <text evidence="6">The sequence shown here is derived from an EMBL/GenBank/DDBJ whole genome shotgun (WGS) entry which is preliminary data.</text>
</comment>
<feature type="binding site" evidence="3">
    <location>
        <begin position="175"/>
        <end position="179"/>
    </location>
    <ligand>
        <name>ATP</name>
        <dbReference type="ChEBI" id="CHEBI:30616"/>
    </ligand>
</feature>
<dbReference type="GO" id="GO:0005524">
    <property type="term" value="F:ATP binding"/>
    <property type="evidence" value="ECO:0007669"/>
    <property type="project" value="UniProtKB-KW"/>
</dbReference>
<dbReference type="PANTHER" id="PTHR10513">
    <property type="entry name" value="DEOXYNUCLEOSIDE KINASE"/>
    <property type="match status" value="1"/>
</dbReference>
<dbReference type="Pfam" id="PF01712">
    <property type="entry name" value="dNK"/>
    <property type="match status" value="1"/>
</dbReference>
<evidence type="ECO:0000313" key="7">
    <source>
        <dbReference type="Proteomes" id="UP001186944"/>
    </source>
</evidence>
<protein>
    <recommendedName>
        <fullName evidence="5">Deoxynucleoside kinase domain-containing protein</fullName>
    </recommendedName>
</protein>